<comment type="caution">
    <text evidence="2">The sequence shown here is derived from an EMBL/GenBank/DDBJ whole genome shotgun (WGS) entry which is preliminary data.</text>
</comment>
<gene>
    <name evidence="2" type="ORF">BTJ68_05521</name>
</gene>
<dbReference type="InParanoid" id="A0A1Z5TDA0"/>
<protein>
    <submittedName>
        <fullName evidence="2">Uncharacterized protein</fullName>
    </submittedName>
</protein>
<reference evidence="2 3" key="1">
    <citation type="submission" date="2017-01" db="EMBL/GenBank/DDBJ databases">
        <title>The recent genome duplication of the halophilic yeast Hortaea werneckii: insights from long-read sequencing.</title>
        <authorList>
            <person name="Sinha S."/>
            <person name="Flibotte S."/>
            <person name="Neira M."/>
            <person name="Lenassi M."/>
            <person name="Gostincar C."/>
            <person name="Stajich J.E."/>
            <person name="Nislow C.E."/>
        </authorList>
    </citation>
    <scope>NUCLEOTIDE SEQUENCE [LARGE SCALE GENOMIC DNA]</scope>
    <source>
        <strain evidence="2 3">EXF-2000</strain>
    </source>
</reference>
<proteinExistence type="predicted"/>
<organism evidence="2 3">
    <name type="scientific">Hortaea werneckii EXF-2000</name>
    <dbReference type="NCBI Taxonomy" id="1157616"/>
    <lineage>
        <taxon>Eukaryota</taxon>
        <taxon>Fungi</taxon>
        <taxon>Dikarya</taxon>
        <taxon>Ascomycota</taxon>
        <taxon>Pezizomycotina</taxon>
        <taxon>Dothideomycetes</taxon>
        <taxon>Dothideomycetidae</taxon>
        <taxon>Mycosphaerellales</taxon>
        <taxon>Teratosphaeriaceae</taxon>
        <taxon>Hortaea</taxon>
    </lineage>
</organism>
<sequence length="263" mass="29158">MADQTPLVLEDASLTEFVRYILDRHEYSSTLVVCGTKDDFLAAFRDTAERQARPNGPQATRSESPGVTHNHFATQRAASSQDAWTAPTLRMLATSRTVKVVFCPDITHLRAYLATHAVQLYGNHTITEVDSKRILALLNPVAIHQPTSAFSAQGLNRTFSGAVEAAYTSDSRLIIAECDYYASKHQRDLDTSVDTLEPRVRDAAQQLAMSVWDEEVSILNITTKSFGAGERGWVGRTVRVRDVAGRWCRFEKLQLPSDLSIGS</sequence>
<evidence type="ECO:0000256" key="1">
    <source>
        <dbReference type="SAM" id="MobiDB-lite"/>
    </source>
</evidence>
<dbReference type="VEuPathDB" id="FungiDB:BTJ68_05521"/>
<dbReference type="OrthoDB" id="5391496at2759"/>
<feature type="compositionally biased region" description="Polar residues" evidence="1">
    <location>
        <begin position="57"/>
        <end position="67"/>
    </location>
</feature>
<dbReference type="AlphaFoldDB" id="A0A1Z5TDA0"/>
<dbReference type="Proteomes" id="UP000194280">
    <property type="component" value="Unassembled WGS sequence"/>
</dbReference>
<keyword evidence="3" id="KW-1185">Reference proteome</keyword>
<evidence type="ECO:0000313" key="3">
    <source>
        <dbReference type="Proteomes" id="UP000194280"/>
    </source>
</evidence>
<name>A0A1Z5TDA0_HORWE</name>
<dbReference type="EMBL" id="MUNK01000066">
    <property type="protein sequence ID" value="OTA33978.1"/>
    <property type="molecule type" value="Genomic_DNA"/>
</dbReference>
<feature type="region of interest" description="Disordered" evidence="1">
    <location>
        <begin position="48"/>
        <end position="67"/>
    </location>
</feature>
<evidence type="ECO:0000313" key="2">
    <source>
        <dbReference type="EMBL" id="OTA33978.1"/>
    </source>
</evidence>
<accession>A0A1Z5TDA0</accession>